<dbReference type="Gene3D" id="3.40.50.300">
    <property type="entry name" value="P-loop containing nucleotide triphosphate hydrolases"/>
    <property type="match status" value="1"/>
</dbReference>
<sequence length="474" mass="50816">MKRQVGDILARKDADECERLYARMTPEERKDLRAAFDEWAQLGQMPPPGDWRVWLILAGRGYGKTRAGAEWVTKLARRTGKRRIAIVGATIDEARSIMIEGPSGLIACADPRRPPKWEPSRGVLTYKSGAVAEIFSGEHPDGLRGPEHQYAWCDELAKWARGEESWANLMLGLRQGKDQRVVVTTTPRPTRVLKAIMRESATVQTGGRSADNLYLPKAFLAAVQAMYAGTRLGRQELDGELIEDVEGALWTRAVVEGCGADPILPGTGRWQAAGLTEGARARALSDAGAPSTTGCAGGPPPRSGEDLVRIVIGVDPPASERGDACGIVVCGLARDGIGFVLEDASVANPSPERWALAVGAASARWGADRIVAEANQGGDMVLSTLRAFDPSLPVTLVHASRGKAARAEPVSLLYAQGRVKHAGAFPELEDQMCGITVGGGYEGPGRSPDRADALVWALTELMLAHRPEPRIMAL</sequence>
<feature type="region of interest" description="Disordered" evidence="2">
    <location>
        <begin position="283"/>
        <end position="303"/>
    </location>
</feature>
<dbReference type="Proteomes" id="UP001597115">
    <property type="component" value="Unassembled WGS sequence"/>
</dbReference>
<evidence type="ECO:0000259" key="3">
    <source>
        <dbReference type="Pfam" id="PF17289"/>
    </source>
</evidence>
<evidence type="ECO:0000313" key="5">
    <source>
        <dbReference type="Proteomes" id="UP001597115"/>
    </source>
</evidence>
<gene>
    <name evidence="4" type="ORF">ACFSCW_16085</name>
</gene>
<dbReference type="InterPro" id="IPR035421">
    <property type="entry name" value="Terminase_6C"/>
</dbReference>
<evidence type="ECO:0000256" key="2">
    <source>
        <dbReference type="SAM" id="MobiDB-lite"/>
    </source>
</evidence>
<evidence type="ECO:0000256" key="1">
    <source>
        <dbReference type="ARBA" id="ARBA00022612"/>
    </source>
</evidence>
<feature type="domain" description="Terminase large subunit gp17-like C-terminal" evidence="3">
    <location>
        <begin position="312"/>
        <end position="459"/>
    </location>
</feature>
<comment type="caution">
    <text evidence="4">The sequence shown here is derived from an EMBL/GenBank/DDBJ whole genome shotgun (WGS) entry which is preliminary data.</text>
</comment>
<dbReference type="EMBL" id="JBHUDY010000003">
    <property type="protein sequence ID" value="MFD1613322.1"/>
    <property type="molecule type" value="Genomic_DNA"/>
</dbReference>
<dbReference type="Pfam" id="PF03237">
    <property type="entry name" value="Terminase_6N"/>
    <property type="match status" value="1"/>
</dbReference>
<dbReference type="Pfam" id="PF17289">
    <property type="entry name" value="Terminase_6C"/>
    <property type="match status" value="1"/>
</dbReference>
<keyword evidence="5" id="KW-1185">Reference proteome</keyword>
<accession>A0ABW4I7W3</accession>
<dbReference type="Gene3D" id="3.30.420.240">
    <property type="match status" value="1"/>
</dbReference>
<keyword evidence="1" id="KW-1188">Viral release from host cell</keyword>
<name>A0ABW4I7W3_9SPHN</name>
<reference evidence="5" key="1">
    <citation type="journal article" date="2019" name="Int. J. Syst. Evol. Microbiol.">
        <title>The Global Catalogue of Microorganisms (GCM) 10K type strain sequencing project: providing services to taxonomists for standard genome sequencing and annotation.</title>
        <authorList>
            <consortium name="The Broad Institute Genomics Platform"/>
            <consortium name="The Broad Institute Genome Sequencing Center for Infectious Disease"/>
            <person name="Wu L."/>
            <person name="Ma J."/>
        </authorList>
    </citation>
    <scope>NUCLEOTIDE SEQUENCE [LARGE SCALE GENOMIC DNA]</scope>
    <source>
        <strain evidence="5">CGMCC 1.16275</strain>
    </source>
</reference>
<organism evidence="4 5">
    <name type="scientific">Sphingomonas tabacisoli</name>
    <dbReference type="NCBI Taxonomy" id="2249466"/>
    <lineage>
        <taxon>Bacteria</taxon>
        <taxon>Pseudomonadati</taxon>
        <taxon>Pseudomonadota</taxon>
        <taxon>Alphaproteobacteria</taxon>
        <taxon>Sphingomonadales</taxon>
        <taxon>Sphingomonadaceae</taxon>
        <taxon>Sphingomonas</taxon>
    </lineage>
</organism>
<proteinExistence type="predicted"/>
<dbReference type="RefSeq" id="WP_380891320.1">
    <property type="nucleotide sequence ID" value="NZ_JBHUDY010000003.1"/>
</dbReference>
<dbReference type="InterPro" id="IPR027417">
    <property type="entry name" value="P-loop_NTPase"/>
</dbReference>
<evidence type="ECO:0000313" key="4">
    <source>
        <dbReference type="EMBL" id="MFD1613322.1"/>
    </source>
</evidence>
<protein>
    <submittedName>
        <fullName evidence="4">DNA-packaging protein</fullName>
    </submittedName>
</protein>